<evidence type="ECO:0000256" key="4">
    <source>
        <dbReference type="ARBA" id="ARBA00023136"/>
    </source>
</evidence>
<gene>
    <name evidence="6" type="ORF">HMPREF1120_05566</name>
</gene>
<keyword evidence="2 5" id="KW-0812">Transmembrane</keyword>
<dbReference type="VEuPathDB" id="FungiDB:HMPREF1120_05566"/>
<feature type="transmembrane region" description="Helical" evidence="5">
    <location>
        <begin position="179"/>
        <end position="197"/>
    </location>
</feature>
<evidence type="ECO:0008006" key="8">
    <source>
        <dbReference type="Google" id="ProtNLM"/>
    </source>
</evidence>
<evidence type="ECO:0000256" key="3">
    <source>
        <dbReference type="ARBA" id="ARBA00022989"/>
    </source>
</evidence>
<keyword evidence="4 5" id="KW-0472">Membrane</keyword>
<evidence type="ECO:0000256" key="1">
    <source>
        <dbReference type="ARBA" id="ARBA00004141"/>
    </source>
</evidence>
<dbReference type="OrthoDB" id="196103at2759"/>
<proteinExistence type="predicted"/>
<feature type="transmembrane region" description="Helical" evidence="5">
    <location>
        <begin position="116"/>
        <end position="135"/>
    </location>
</feature>
<dbReference type="Gene3D" id="1.20.1250.20">
    <property type="entry name" value="MFS general substrate transporter like domains"/>
    <property type="match status" value="1"/>
</dbReference>
<accession>H6BYF3</accession>
<dbReference type="AlphaFoldDB" id="H6BYF3"/>
<dbReference type="GO" id="GO:0016020">
    <property type="term" value="C:membrane"/>
    <property type="evidence" value="ECO:0007669"/>
    <property type="project" value="UniProtKB-SubCell"/>
</dbReference>
<dbReference type="PANTHER" id="PTHR23294:SF19">
    <property type="entry name" value="DUF895 DOMAIN MEMBRANE PROTEIN-RELATED"/>
    <property type="match status" value="1"/>
</dbReference>
<dbReference type="InterPro" id="IPR036259">
    <property type="entry name" value="MFS_trans_sf"/>
</dbReference>
<dbReference type="EMBL" id="JH226133">
    <property type="protein sequence ID" value="EHY57534.1"/>
    <property type="molecule type" value="Genomic_DNA"/>
</dbReference>
<feature type="transmembrane region" description="Helical" evidence="5">
    <location>
        <begin position="155"/>
        <end position="172"/>
    </location>
</feature>
<feature type="transmembrane region" description="Helical" evidence="5">
    <location>
        <begin position="509"/>
        <end position="526"/>
    </location>
</feature>
<dbReference type="InParanoid" id="H6BYF3"/>
<dbReference type="RefSeq" id="XP_009157995.1">
    <property type="nucleotide sequence ID" value="XM_009159747.1"/>
</dbReference>
<name>H6BYF3_EXODN</name>
<evidence type="ECO:0000313" key="6">
    <source>
        <dbReference type="EMBL" id="EHY57534.1"/>
    </source>
</evidence>
<dbReference type="SUPFAM" id="SSF103473">
    <property type="entry name" value="MFS general substrate transporter"/>
    <property type="match status" value="1"/>
</dbReference>
<dbReference type="InterPro" id="IPR051617">
    <property type="entry name" value="UNC-93-like_regulator"/>
</dbReference>
<evidence type="ECO:0000313" key="7">
    <source>
        <dbReference type="Proteomes" id="UP000007304"/>
    </source>
</evidence>
<protein>
    <recommendedName>
        <fullName evidence="8">DUF895 domain membrane protein</fullName>
    </recommendedName>
</protein>
<dbReference type="Pfam" id="PF05978">
    <property type="entry name" value="UNC-93"/>
    <property type="match status" value="1"/>
</dbReference>
<keyword evidence="7" id="KW-1185">Reference proteome</keyword>
<feature type="transmembrane region" description="Helical" evidence="5">
    <location>
        <begin position="333"/>
        <end position="352"/>
    </location>
</feature>
<evidence type="ECO:0000256" key="2">
    <source>
        <dbReference type="ARBA" id="ARBA00022692"/>
    </source>
</evidence>
<dbReference type="InterPro" id="IPR010291">
    <property type="entry name" value="Ion_channel_UNC-93"/>
</dbReference>
<reference evidence="6" key="1">
    <citation type="submission" date="2011-07" db="EMBL/GenBank/DDBJ databases">
        <title>The Genome Sequence of Exophiala (Wangiella) dermatitidis NIH/UT8656.</title>
        <authorList>
            <consortium name="The Broad Institute Genome Sequencing Platform"/>
            <person name="Cuomo C."/>
            <person name="Wang Z."/>
            <person name="Hunicke-Smith S."/>
            <person name="Szanislo P.J."/>
            <person name="Earl A."/>
            <person name="Young S.K."/>
            <person name="Zeng Q."/>
            <person name="Gargeya S."/>
            <person name="Fitzgerald M."/>
            <person name="Haas B."/>
            <person name="Abouelleil A."/>
            <person name="Alvarado L."/>
            <person name="Arachchi H.M."/>
            <person name="Berlin A."/>
            <person name="Brown A."/>
            <person name="Chapman S.B."/>
            <person name="Chen Z."/>
            <person name="Dunbar C."/>
            <person name="Freedman E."/>
            <person name="Gearin G."/>
            <person name="Gellesch M."/>
            <person name="Goldberg J."/>
            <person name="Griggs A."/>
            <person name="Gujja S."/>
            <person name="Heiman D."/>
            <person name="Howarth C."/>
            <person name="Larson L."/>
            <person name="Lui A."/>
            <person name="MacDonald P.J.P."/>
            <person name="Montmayeur A."/>
            <person name="Murphy C."/>
            <person name="Neiman D."/>
            <person name="Pearson M."/>
            <person name="Priest M."/>
            <person name="Roberts A."/>
            <person name="Saif S."/>
            <person name="Shea T."/>
            <person name="Shenoy N."/>
            <person name="Sisk P."/>
            <person name="Stolte C."/>
            <person name="Sykes S."/>
            <person name="Wortman J."/>
            <person name="Nusbaum C."/>
            <person name="Birren B."/>
        </authorList>
    </citation>
    <scope>NUCLEOTIDE SEQUENCE</scope>
    <source>
        <strain evidence="6">NIH/UT8656</strain>
    </source>
</reference>
<keyword evidence="3 5" id="KW-1133">Transmembrane helix</keyword>
<dbReference type="Proteomes" id="UP000007304">
    <property type="component" value="Unassembled WGS sequence"/>
</dbReference>
<sequence length="549" mass="61006">MASELDRLACFWAGSGTKRPTIYRLLNRTQRVQYDGASCSLTRLSYPVVSTVDTRWSSLARHLLQAVKMSTPPNNTNEKLGVGSAEEIHDGPITVPLSTDGPAPLQSRHPFFRRTLFQILVVGTCAFCAPGIWSAMNGLGVGGSQSPNLVNAANALLYAFMTVTCFAGPWLTNAIGFRWTLAIGSLGYPLYAAGLYLNNRTGATWLVYFGAVTCGISAGFFWSVEGAIATGYPEQNKRGRYIATWFSFRNFGNIIGGAISLALNHKTNHRGKVGYETYQAFIAIQCLGFFSGLLLSNPDKVWRDDGTRLEASRGIAWRTELVQMWRLIRSKEILLLTPLFWYFGWMQAYPGTYLARYFTVRSRALGSFMSAVVGTLATWLSGVLVDLPWSKSRKTRAIATWVLIAAMNSGTWIWAVYIQNEYRHTNPVLDWADQASFGRGFGLYMFERLSFATVENYIYWCIGNLSDSPGDQIRYSSLLRGIETAGVAVGFGVQAIPTALIATASINTALWYIALPFSYWATIQVVRKFDRLEKEREEAAESVQEVVVK</sequence>
<dbReference type="GeneID" id="20310205"/>
<dbReference type="HOGENOM" id="CLU_030884_2_0_1"/>
<feature type="transmembrane region" description="Helical" evidence="5">
    <location>
        <begin position="203"/>
        <end position="224"/>
    </location>
</feature>
<dbReference type="eggNOG" id="KOG3098">
    <property type="taxonomic scope" value="Eukaryota"/>
</dbReference>
<feature type="transmembrane region" description="Helical" evidence="5">
    <location>
        <begin position="245"/>
        <end position="265"/>
    </location>
</feature>
<feature type="transmembrane region" description="Helical" evidence="5">
    <location>
        <begin position="364"/>
        <end position="385"/>
    </location>
</feature>
<comment type="subcellular location">
    <subcellularLocation>
        <location evidence="1">Membrane</location>
        <topology evidence="1">Multi-pass membrane protein</topology>
    </subcellularLocation>
</comment>
<organism evidence="6 7">
    <name type="scientific">Exophiala dermatitidis (strain ATCC 34100 / CBS 525.76 / NIH/UT8656)</name>
    <name type="common">Black yeast</name>
    <name type="synonym">Wangiella dermatitidis</name>
    <dbReference type="NCBI Taxonomy" id="858893"/>
    <lineage>
        <taxon>Eukaryota</taxon>
        <taxon>Fungi</taxon>
        <taxon>Dikarya</taxon>
        <taxon>Ascomycota</taxon>
        <taxon>Pezizomycotina</taxon>
        <taxon>Eurotiomycetes</taxon>
        <taxon>Chaetothyriomycetidae</taxon>
        <taxon>Chaetothyriales</taxon>
        <taxon>Herpotrichiellaceae</taxon>
        <taxon>Exophiala</taxon>
    </lineage>
</organism>
<dbReference type="PANTHER" id="PTHR23294">
    <property type="entry name" value="ET TRANSLATION PRODUCT-RELATED"/>
    <property type="match status" value="1"/>
</dbReference>
<feature type="transmembrane region" description="Helical" evidence="5">
    <location>
        <begin position="397"/>
        <end position="417"/>
    </location>
</feature>
<evidence type="ECO:0000256" key="5">
    <source>
        <dbReference type="SAM" id="Phobius"/>
    </source>
</evidence>
<dbReference type="OMA" id="NSATWIW"/>